<name>S0E4H8_GIBF5</name>
<dbReference type="EMBL" id="HF679028">
    <property type="protein sequence ID" value="CCT69651.1"/>
    <property type="molecule type" value="Genomic_DNA"/>
</dbReference>
<organism evidence="2 3">
    <name type="scientific">Gibberella fujikuroi (strain CBS 195.34 / IMI 58289 / NRRL A-6831)</name>
    <name type="common">Bakanae and foot rot disease fungus</name>
    <name type="synonym">Fusarium fujikuroi</name>
    <dbReference type="NCBI Taxonomy" id="1279085"/>
    <lineage>
        <taxon>Eukaryota</taxon>
        <taxon>Fungi</taxon>
        <taxon>Dikarya</taxon>
        <taxon>Ascomycota</taxon>
        <taxon>Pezizomycotina</taxon>
        <taxon>Sordariomycetes</taxon>
        <taxon>Hypocreomycetidae</taxon>
        <taxon>Hypocreales</taxon>
        <taxon>Nectriaceae</taxon>
        <taxon>Fusarium</taxon>
        <taxon>Fusarium fujikuroi species complex</taxon>
    </lineage>
</organism>
<evidence type="ECO:0000313" key="3">
    <source>
        <dbReference type="Proteomes" id="UP000016800"/>
    </source>
</evidence>
<dbReference type="VEuPathDB" id="FungiDB:FFUJ_05553"/>
<keyword evidence="3" id="KW-1185">Reference proteome</keyword>
<dbReference type="Proteomes" id="UP000016800">
    <property type="component" value="Chromosome VI"/>
</dbReference>
<sequence length="211" mass="23454">MGSGDGSSSFYSDDSPLEWSYHDPEYAIIPWNAHGKEVLTVKLALWSLIMMATSGGRGIDYSYPPLDSWRYNGERYVHNTSGTTKSELSEGDHLLLEPNDMSWEGDAHYTQSQDVDDMLPSTRAGGTFSVGPSQAYQPIEVEASVGGSSRQADQGPDDDDQKTEVGSSHRHHKRKKVRIEKHLVTRKLYYLNANGDKVDTSRAQWIKVDGG</sequence>
<dbReference type="HOGENOM" id="CLU_1304956_0_0_1"/>
<feature type="region of interest" description="Disordered" evidence="1">
    <location>
        <begin position="144"/>
        <end position="177"/>
    </location>
</feature>
<evidence type="ECO:0000256" key="1">
    <source>
        <dbReference type="SAM" id="MobiDB-lite"/>
    </source>
</evidence>
<reference evidence="3" key="1">
    <citation type="journal article" date="2013" name="PLoS Pathog.">
        <title>Deciphering the cryptic genome: genome-wide analyses of the rice pathogen Fusarium fujikuroi reveal complex regulation of secondary metabolism and novel metabolites.</title>
        <authorList>
            <person name="Wiemann P."/>
            <person name="Sieber C.M."/>
            <person name="von Bargen K.W."/>
            <person name="Studt L."/>
            <person name="Niehaus E.M."/>
            <person name="Espino J.J."/>
            <person name="Huss K."/>
            <person name="Michielse C.B."/>
            <person name="Albermann S."/>
            <person name="Wagner D."/>
            <person name="Bergner S.V."/>
            <person name="Connolly L.R."/>
            <person name="Fischer A."/>
            <person name="Reuter G."/>
            <person name="Kleigrewe K."/>
            <person name="Bald T."/>
            <person name="Wingfield B.D."/>
            <person name="Ophir R."/>
            <person name="Freeman S."/>
            <person name="Hippler M."/>
            <person name="Smith K.M."/>
            <person name="Brown D.W."/>
            <person name="Proctor R.H."/>
            <person name="Munsterkotter M."/>
            <person name="Freitag M."/>
            <person name="Humpf H.U."/>
            <person name="Guldener U."/>
            <person name="Tudzynski B."/>
        </authorList>
    </citation>
    <scope>NUCLEOTIDE SEQUENCE [LARGE SCALE GENOMIC DNA]</scope>
    <source>
        <strain evidence="3">CBS 195.34 / IMI 58289 / NRRL A-6831</strain>
    </source>
</reference>
<gene>
    <name evidence="2" type="ORF">FFUJ_05553</name>
</gene>
<dbReference type="RefSeq" id="XP_023431731.1">
    <property type="nucleotide sequence ID" value="XM_023578776.1"/>
</dbReference>
<dbReference type="AlphaFoldDB" id="S0E4H8"/>
<protein>
    <submittedName>
        <fullName evidence="2">Uncharacterized protein</fullName>
    </submittedName>
</protein>
<feature type="compositionally biased region" description="Basic residues" evidence="1">
    <location>
        <begin position="168"/>
        <end position="177"/>
    </location>
</feature>
<dbReference type="GeneID" id="35399032"/>
<proteinExistence type="predicted"/>
<evidence type="ECO:0000313" key="2">
    <source>
        <dbReference type="EMBL" id="CCT69651.1"/>
    </source>
</evidence>
<dbReference type="STRING" id="1279085.S0E4H8"/>
<accession>S0E4H8</accession>